<dbReference type="PROSITE" id="PS00122">
    <property type="entry name" value="CARBOXYLESTERASE_B_1"/>
    <property type="match status" value="1"/>
</dbReference>
<dbReference type="InterPro" id="IPR029058">
    <property type="entry name" value="AB_hydrolase_fold"/>
</dbReference>
<organism evidence="5 6">
    <name type="scientific">Ceratobasidium theobromae</name>
    <dbReference type="NCBI Taxonomy" id="1582974"/>
    <lineage>
        <taxon>Eukaryota</taxon>
        <taxon>Fungi</taxon>
        <taxon>Dikarya</taxon>
        <taxon>Basidiomycota</taxon>
        <taxon>Agaricomycotina</taxon>
        <taxon>Agaricomycetes</taxon>
        <taxon>Cantharellales</taxon>
        <taxon>Ceratobasidiaceae</taxon>
        <taxon>Ceratobasidium</taxon>
    </lineage>
</organism>
<sequence>MRPCVAALVLFGLPIWAQCSNTSHTPGPIVTLPYGRYQGLHNETSELNVFLGIRYAQAPVGDLRWREPKAPTPINGTTQATSQPEKCFQLNLLGDAEGTPGVPKSSEDCLFLSVFAPPSDSSKKLPVLLWVHGGGYFAGYAAAFDPTTMLRASNNSFVAVIIQYRLGMFGFLAGAEIKKDGALNAGLLDVQFALQWVQKNIHLFGGDPDKVTLWGESAGAGAVAMQVVAHGGRTEPALFRRSIASSPYVPPNYRYDDPHTELQYKAFVEAAGCTGDENPLACLRSLNSEDLADAATQLPVNLLPAPVVDGSFLTERPQLSLTKQQVNGETIMSLHNLDEGRIFVVRDSNSTVVSFIKNMFPNLSPQQASEVADAYGVFATSNASDADNIYKIQTMVFGEAEFTCPSLWLVNAFPNKGHLGLFAAPPSLHGLDLNVYFPGSYSIQPTQPFSQSYIQSFMGSLLSFILEGHPNRNPMNATINPDWPIYDSQKPEIMTFGLTGSGAADPKMQIVDPELIKRCNLWGSLAPNTPQ</sequence>
<protein>
    <recommendedName>
        <fullName evidence="3">Carboxylic ester hydrolase</fullName>
        <ecNumber evidence="3">3.1.1.-</ecNumber>
    </recommendedName>
</protein>
<dbReference type="InterPro" id="IPR002018">
    <property type="entry name" value="CarbesteraseB"/>
</dbReference>
<reference evidence="5 6" key="1">
    <citation type="journal article" date="2019" name="Fungal Biol. Biotechnol.">
        <title>Draft genome sequence of fastidious pathogen Ceratobasidium theobromae, which causes vascular-streak dieback in Theobroma cacao.</title>
        <authorList>
            <person name="Ali S.S."/>
            <person name="Asman A."/>
            <person name="Shao J."/>
            <person name="Firmansyah A.P."/>
            <person name="Susilo A.W."/>
            <person name="Rosmana A."/>
            <person name="McMahon P."/>
            <person name="Junaid M."/>
            <person name="Guest D."/>
            <person name="Kheng T.Y."/>
            <person name="Meinhardt L.W."/>
            <person name="Bailey B.A."/>
        </authorList>
    </citation>
    <scope>NUCLEOTIDE SEQUENCE [LARGE SCALE GENOMIC DNA]</scope>
    <source>
        <strain evidence="5 6">CT2</strain>
    </source>
</reference>
<dbReference type="AlphaFoldDB" id="A0A5N5QBX2"/>
<evidence type="ECO:0000256" key="2">
    <source>
        <dbReference type="ARBA" id="ARBA00022801"/>
    </source>
</evidence>
<dbReference type="GO" id="GO:0016787">
    <property type="term" value="F:hydrolase activity"/>
    <property type="evidence" value="ECO:0007669"/>
    <property type="project" value="UniProtKB-KW"/>
</dbReference>
<evidence type="ECO:0000259" key="4">
    <source>
        <dbReference type="Pfam" id="PF00135"/>
    </source>
</evidence>
<feature type="chain" id="PRO_5024479595" description="Carboxylic ester hydrolase" evidence="3">
    <location>
        <begin position="20"/>
        <end position="531"/>
    </location>
</feature>
<evidence type="ECO:0000313" key="5">
    <source>
        <dbReference type="EMBL" id="KAB5589139.1"/>
    </source>
</evidence>
<evidence type="ECO:0000313" key="6">
    <source>
        <dbReference type="Proteomes" id="UP000383932"/>
    </source>
</evidence>
<dbReference type="InterPro" id="IPR019819">
    <property type="entry name" value="Carboxylesterase_B_CS"/>
</dbReference>
<dbReference type="InterPro" id="IPR050309">
    <property type="entry name" value="Type-B_Carboxylest/Lipase"/>
</dbReference>
<dbReference type="SUPFAM" id="SSF53474">
    <property type="entry name" value="alpha/beta-Hydrolases"/>
    <property type="match status" value="1"/>
</dbReference>
<proteinExistence type="inferred from homology"/>
<dbReference type="Gene3D" id="3.40.50.1820">
    <property type="entry name" value="alpha/beta hydrolase"/>
    <property type="match status" value="1"/>
</dbReference>
<dbReference type="InterPro" id="IPR019826">
    <property type="entry name" value="Carboxylesterase_B_AS"/>
</dbReference>
<gene>
    <name evidence="5" type="ORF">CTheo_7424</name>
</gene>
<accession>A0A5N5QBX2</accession>
<evidence type="ECO:0000256" key="1">
    <source>
        <dbReference type="ARBA" id="ARBA00005964"/>
    </source>
</evidence>
<feature type="domain" description="Carboxylesterase type B" evidence="4">
    <location>
        <begin position="28"/>
        <end position="501"/>
    </location>
</feature>
<dbReference type="EMBL" id="SSOP01000312">
    <property type="protein sequence ID" value="KAB5589139.1"/>
    <property type="molecule type" value="Genomic_DNA"/>
</dbReference>
<dbReference type="Proteomes" id="UP000383932">
    <property type="component" value="Unassembled WGS sequence"/>
</dbReference>
<comment type="caution">
    <text evidence="5">The sequence shown here is derived from an EMBL/GenBank/DDBJ whole genome shotgun (WGS) entry which is preliminary data.</text>
</comment>
<dbReference type="PANTHER" id="PTHR11559">
    <property type="entry name" value="CARBOXYLESTERASE"/>
    <property type="match status" value="1"/>
</dbReference>
<keyword evidence="6" id="KW-1185">Reference proteome</keyword>
<name>A0A5N5QBX2_9AGAM</name>
<dbReference type="Pfam" id="PF00135">
    <property type="entry name" value="COesterase"/>
    <property type="match status" value="1"/>
</dbReference>
<keyword evidence="2 3" id="KW-0378">Hydrolase</keyword>
<dbReference type="PROSITE" id="PS00941">
    <property type="entry name" value="CARBOXYLESTERASE_B_2"/>
    <property type="match status" value="1"/>
</dbReference>
<evidence type="ECO:0000256" key="3">
    <source>
        <dbReference type="RuleBase" id="RU361235"/>
    </source>
</evidence>
<feature type="signal peptide" evidence="3">
    <location>
        <begin position="1"/>
        <end position="19"/>
    </location>
</feature>
<keyword evidence="3" id="KW-0732">Signal</keyword>
<dbReference type="OrthoDB" id="408631at2759"/>
<dbReference type="EC" id="3.1.1.-" evidence="3"/>
<comment type="similarity">
    <text evidence="1 3">Belongs to the type-B carboxylesterase/lipase family.</text>
</comment>